<dbReference type="SUPFAM" id="SSF143100">
    <property type="entry name" value="TTHA1013/TTHA0281-like"/>
    <property type="match status" value="1"/>
</dbReference>
<proteinExistence type="predicted"/>
<dbReference type="Proteomes" id="UP000605201">
    <property type="component" value="Unassembled WGS sequence"/>
</dbReference>
<reference evidence="1 2" key="1">
    <citation type="submission" date="2020-08" db="EMBL/GenBank/DDBJ databases">
        <title>Bridging the membrane lipid divide: bacteria of the FCB group superphylum have the potential to synthesize archaeal ether lipids.</title>
        <authorList>
            <person name="Villanueva L."/>
            <person name="Von Meijenfeldt F.A.B."/>
            <person name="Westbye A.B."/>
            <person name="Yadav S."/>
            <person name="Hopmans E.C."/>
            <person name="Dutilh B.E."/>
            <person name="Sinninghe Damste J.S."/>
        </authorList>
    </citation>
    <scope>NUCLEOTIDE SEQUENCE [LARGE SCALE GENOMIC DNA]</scope>
    <source>
        <strain evidence="1">NIOZ-UU17</strain>
    </source>
</reference>
<dbReference type="EMBL" id="JACNIG010000386">
    <property type="protein sequence ID" value="MBC8434114.1"/>
    <property type="molecule type" value="Genomic_DNA"/>
</dbReference>
<gene>
    <name evidence="1" type="ORF">H8D96_19575</name>
</gene>
<dbReference type="InterPro" id="IPR035069">
    <property type="entry name" value="TTHA1013/TTHA0281-like"/>
</dbReference>
<name>A0A8J6NVI2_9BACT</name>
<evidence type="ECO:0000313" key="1">
    <source>
        <dbReference type="EMBL" id="MBC8434114.1"/>
    </source>
</evidence>
<evidence type="ECO:0000313" key="2">
    <source>
        <dbReference type="Proteomes" id="UP000605201"/>
    </source>
</evidence>
<protein>
    <submittedName>
        <fullName evidence="1">Uncharacterized protein</fullName>
    </submittedName>
</protein>
<dbReference type="AlphaFoldDB" id="A0A8J6NVI2"/>
<sequence>MKGKRADRIKIKMGTLWESPILHVLLTKEDDVTVARCLDFTVSSHGEDEKKALAALAESIKEYILTAVENDVVDDIFDPAHGKYWRMYNELEAKQSRNHLKRSLKTSFKSVSNANIRESSTEINYA</sequence>
<accession>A0A8J6NVI2</accession>
<organism evidence="1 2">
    <name type="scientific">Candidatus Desulfatibia vada</name>
    <dbReference type="NCBI Taxonomy" id="2841696"/>
    <lineage>
        <taxon>Bacteria</taxon>
        <taxon>Pseudomonadati</taxon>
        <taxon>Thermodesulfobacteriota</taxon>
        <taxon>Desulfobacteria</taxon>
        <taxon>Desulfobacterales</taxon>
        <taxon>Desulfobacterales incertae sedis</taxon>
        <taxon>Candidatus Desulfatibia</taxon>
    </lineage>
</organism>
<comment type="caution">
    <text evidence="1">The sequence shown here is derived from an EMBL/GenBank/DDBJ whole genome shotgun (WGS) entry which is preliminary data.</text>
</comment>